<dbReference type="OrthoDB" id="23364at2157"/>
<reference evidence="1 4" key="2">
    <citation type="submission" date="2018-07" db="EMBL/GenBank/DDBJ databases">
        <title>Genome sequences of Haloplanus sp. CBA1113.</title>
        <authorList>
            <person name="Kim Y.B."/>
            <person name="Roh S.W."/>
        </authorList>
    </citation>
    <scope>NUCLEOTIDE SEQUENCE [LARGE SCALE GENOMIC DNA]</scope>
    <source>
        <strain evidence="1 4">CBA1113</strain>
    </source>
</reference>
<dbReference type="RefSeq" id="WP_114584323.1">
    <property type="nucleotide sequence ID" value="NZ_CP031148.1"/>
</dbReference>
<organism evidence="2 3">
    <name type="scientific">Haloplanus rubicundus</name>
    <dbReference type="NCBI Taxonomy" id="1547898"/>
    <lineage>
        <taxon>Archaea</taxon>
        <taxon>Methanobacteriati</taxon>
        <taxon>Methanobacteriota</taxon>
        <taxon>Stenosarchaea group</taxon>
        <taxon>Halobacteria</taxon>
        <taxon>Halobacteriales</taxon>
        <taxon>Haloferacaceae</taxon>
        <taxon>Haloplanus</taxon>
    </lineage>
</organism>
<dbReference type="EMBL" id="CP031150">
    <property type="protein sequence ID" value="AXG05171.1"/>
    <property type="molecule type" value="Genomic_DNA"/>
</dbReference>
<dbReference type="GeneID" id="37289003"/>
<reference evidence="2 3" key="1">
    <citation type="submission" date="2018-07" db="EMBL/GenBank/DDBJ databases">
        <title>Genome sequences of Haloplanus sp. CBA1112.</title>
        <authorList>
            <person name="Kim Y.B."/>
            <person name="Roh S.W."/>
        </authorList>
    </citation>
    <scope>NUCLEOTIDE SEQUENCE [LARGE SCALE GENOMIC DNA]</scope>
    <source>
        <strain evidence="2 3">CBA1112</strain>
    </source>
</reference>
<name>A0A345EHK6_9EURY</name>
<evidence type="ECO:0000313" key="4">
    <source>
        <dbReference type="Proteomes" id="UP000253273"/>
    </source>
</evidence>
<proteinExistence type="predicted"/>
<evidence type="ECO:0000313" key="3">
    <source>
        <dbReference type="Proteomes" id="UP000252985"/>
    </source>
</evidence>
<evidence type="ECO:0000313" key="1">
    <source>
        <dbReference type="EMBL" id="AXG05171.1"/>
    </source>
</evidence>
<dbReference type="KEGG" id="haj:DU500_01315"/>
<dbReference type="Proteomes" id="UP000253273">
    <property type="component" value="Chromosome"/>
</dbReference>
<keyword evidence="4" id="KW-1185">Reference proteome</keyword>
<dbReference type="KEGG" id="haq:DU484_18455"/>
<dbReference type="Proteomes" id="UP000252985">
    <property type="component" value="Chromosome"/>
</dbReference>
<accession>A0A345EHK6</accession>
<dbReference type="Pfam" id="PF19769">
    <property type="entry name" value="CPxCG_zf"/>
    <property type="match status" value="1"/>
</dbReference>
<sequence length="220" mass="24191">MSHPGPDAGDRVALACPSCTPTATTVHEVLKPGGQVTVRCTDCGHVHKERYDPPREVDVDVVVSQGEESLTTTVDVPAEETVSRGEEFVVDTPEAIMQVRITAIELDGDQRVEEATVEDIETLWTRAVDNVRVNVTVHPNDGRRDESRSVTVSVPGDHEFVVGETAAFGDEEFEITGVQVRDDAPEYRFEKLDHEGDSVFAKDVKRVYGRDVTSAAWSAW</sequence>
<dbReference type="InterPro" id="IPR012041">
    <property type="entry name" value="Znf_CPxCG-like"/>
</dbReference>
<dbReference type="AlphaFoldDB" id="A0A345EHK6"/>
<dbReference type="PIRSF" id="PIRSF015877">
    <property type="entry name" value="UCP015877"/>
    <property type="match status" value="1"/>
</dbReference>
<accession>A0A345DYZ9</accession>
<dbReference type="PANTHER" id="PTHR42195">
    <property type="entry name" value="UCP015877 FAMILY PROTEIN"/>
    <property type="match status" value="1"/>
</dbReference>
<gene>
    <name evidence="2" type="ORF">DU484_18455</name>
    <name evidence="1" type="ORF">DU500_01315</name>
</gene>
<protein>
    <submittedName>
        <fullName evidence="2">Uncharacterized protein</fullName>
    </submittedName>
</protein>
<evidence type="ECO:0000313" key="2">
    <source>
        <dbReference type="EMBL" id="AXG11678.1"/>
    </source>
</evidence>
<dbReference type="PANTHER" id="PTHR42195:SF1">
    <property type="entry name" value="ZINC FINGER PROTEIN"/>
    <property type="match status" value="1"/>
</dbReference>
<dbReference type="EMBL" id="CP031148">
    <property type="protein sequence ID" value="AXG11678.1"/>
    <property type="molecule type" value="Genomic_DNA"/>
</dbReference>